<keyword evidence="2" id="KW-0677">Repeat</keyword>
<dbReference type="Pfam" id="PF14604">
    <property type="entry name" value="SH3_9"/>
    <property type="match status" value="1"/>
</dbReference>
<dbReference type="PROSITE" id="PS50195">
    <property type="entry name" value="PX"/>
    <property type="match status" value="1"/>
</dbReference>
<dbReference type="CDD" id="cd00174">
    <property type="entry name" value="SH3"/>
    <property type="match status" value="1"/>
</dbReference>
<dbReference type="Proteomes" id="UP000030693">
    <property type="component" value="Unassembled WGS sequence"/>
</dbReference>
<dbReference type="InterPro" id="IPR036028">
    <property type="entry name" value="SH3-like_dom_sf"/>
</dbReference>
<keyword evidence="8" id="KW-1185">Reference proteome</keyword>
<feature type="compositionally biased region" description="Pro residues" evidence="4">
    <location>
        <begin position="313"/>
        <end position="330"/>
    </location>
</feature>
<dbReference type="AlphaFoldDB" id="A0A058Z6T4"/>
<keyword evidence="1 3" id="KW-0728">SH3 domain</keyword>
<organism evidence="7">
    <name type="scientific">Fonticula alba</name>
    <name type="common">Slime mold</name>
    <dbReference type="NCBI Taxonomy" id="691883"/>
    <lineage>
        <taxon>Eukaryota</taxon>
        <taxon>Rotosphaerida</taxon>
        <taxon>Fonticulaceae</taxon>
        <taxon>Fonticula</taxon>
    </lineage>
</organism>
<reference evidence="7" key="1">
    <citation type="submission" date="2013-04" db="EMBL/GenBank/DDBJ databases">
        <title>The Genome Sequence of Fonticula alba ATCC 38817.</title>
        <authorList>
            <consortium name="The Broad Institute Genomics Platform"/>
            <person name="Russ C."/>
            <person name="Cuomo C."/>
            <person name="Burger G."/>
            <person name="Gray M.W."/>
            <person name="Holland P.W.H."/>
            <person name="King N."/>
            <person name="Lang F.B.F."/>
            <person name="Roger A.J."/>
            <person name="Ruiz-Trillo I."/>
            <person name="Brown M."/>
            <person name="Walker B."/>
            <person name="Young S."/>
            <person name="Zeng Q."/>
            <person name="Gargeya S."/>
            <person name="Fitzgerald M."/>
            <person name="Haas B."/>
            <person name="Abouelleil A."/>
            <person name="Allen A.W."/>
            <person name="Alvarado L."/>
            <person name="Arachchi H.M."/>
            <person name="Berlin A.M."/>
            <person name="Chapman S.B."/>
            <person name="Gainer-Dewar J."/>
            <person name="Goldberg J."/>
            <person name="Griggs A."/>
            <person name="Gujja S."/>
            <person name="Hansen M."/>
            <person name="Howarth C."/>
            <person name="Imamovic A."/>
            <person name="Ireland A."/>
            <person name="Larimer J."/>
            <person name="McCowan C."/>
            <person name="Murphy C."/>
            <person name="Pearson M."/>
            <person name="Poon T.W."/>
            <person name="Priest M."/>
            <person name="Roberts A."/>
            <person name="Saif S."/>
            <person name="Shea T."/>
            <person name="Sisk P."/>
            <person name="Sykes S."/>
            <person name="Wortman J."/>
            <person name="Nusbaum C."/>
            <person name="Birren B."/>
        </authorList>
    </citation>
    <scope>NUCLEOTIDE SEQUENCE [LARGE SCALE GENOMIC DNA]</scope>
    <source>
        <strain evidence="7">ATCC 38817</strain>
    </source>
</reference>
<evidence type="ECO:0000313" key="8">
    <source>
        <dbReference type="Proteomes" id="UP000030693"/>
    </source>
</evidence>
<feature type="compositionally biased region" description="Pro residues" evidence="4">
    <location>
        <begin position="338"/>
        <end position="359"/>
    </location>
</feature>
<feature type="compositionally biased region" description="Polar residues" evidence="4">
    <location>
        <begin position="283"/>
        <end position="295"/>
    </location>
</feature>
<feature type="compositionally biased region" description="Low complexity" evidence="4">
    <location>
        <begin position="236"/>
        <end position="252"/>
    </location>
</feature>
<feature type="compositionally biased region" description="Low complexity" evidence="4">
    <location>
        <begin position="153"/>
        <end position="173"/>
    </location>
</feature>
<dbReference type="EMBL" id="KB932205">
    <property type="protein sequence ID" value="KCV69836.1"/>
    <property type="molecule type" value="Genomic_DNA"/>
</dbReference>
<feature type="compositionally biased region" description="Pro residues" evidence="4">
    <location>
        <begin position="204"/>
        <end position="215"/>
    </location>
</feature>
<accession>A0A058Z6T4</accession>
<dbReference type="InterPro" id="IPR001452">
    <property type="entry name" value="SH3_domain"/>
</dbReference>
<dbReference type="RefSeq" id="XP_009495442.1">
    <property type="nucleotide sequence ID" value="XM_009497167.1"/>
</dbReference>
<dbReference type="PANTHER" id="PTHR15706">
    <property type="entry name" value="SH3 MULTIPLE DOMAIN"/>
    <property type="match status" value="1"/>
</dbReference>
<evidence type="ECO:0000256" key="3">
    <source>
        <dbReference type="PROSITE-ProRule" id="PRU00192"/>
    </source>
</evidence>
<dbReference type="SMART" id="SM00326">
    <property type="entry name" value="SH3"/>
    <property type="match status" value="2"/>
</dbReference>
<dbReference type="InterPro" id="IPR001683">
    <property type="entry name" value="PX_dom"/>
</dbReference>
<dbReference type="InterPro" id="IPR051228">
    <property type="entry name" value="NADPH_Oxidase/PX-Domain"/>
</dbReference>
<dbReference type="STRING" id="691883.A0A058Z6T4"/>
<dbReference type="GeneID" id="20528034"/>
<dbReference type="Pfam" id="PF00018">
    <property type="entry name" value="SH3_1"/>
    <property type="match status" value="1"/>
</dbReference>
<feature type="compositionally biased region" description="Low complexity" evidence="4">
    <location>
        <begin position="216"/>
        <end position="226"/>
    </location>
</feature>
<feature type="compositionally biased region" description="Low complexity" evidence="4">
    <location>
        <begin position="300"/>
        <end position="312"/>
    </location>
</feature>
<dbReference type="OMA" id="RCIRHER"/>
<dbReference type="OrthoDB" id="548867at2759"/>
<dbReference type="SUPFAM" id="SSF64268">
    <property type="entry name" value="PX domain"/>
    <property type="match status" value="1"/>
</dbReference>
<name>A0A058Z6T4_FONAL</name>
<evidence type="ECO:0000256" key="1">
    <source>
        <dbReference type="ARBA" id="ARBA00022443"/>
    </source>
</evidence>
<dbReference type="PROSITE" id="PS50002">
    <property type="entry name" value="SH3"/>
    <property type="match status" value="2"/>
</dbReference>
<feature type="region of interest" description="Disordered" evidence="4">
    <location>
        <begin position="401"/>
        <end position="449"/>
    </location>
</feature>
<sequence>MASFVVAARWSLRANAPEELSFEESEEMILVNVENDDWYRVQNFAGKIGMVPRSYFTPPRVLSASVLVPVAVAAAAPAAPAATGQVTFEALGDYSAVSAEELSLRLGDLVLADAEVNLQDQDWVWVQSATSSATGYVPSSYLKQAAPGPAAATATATATTSQAPAHSAATPPTRGGIYGTPLREAGPSGIASARGPGPGSSKFSPPPASFFPPPAAAGMGSAAGPGTRSLDSLPVASPRAAPTPAPATASRAGQFAMPPARSSSTTPAGGHHAAPPPPAPFTPMTSRSPTPSGSVASARAAFAGPPAGATPGFAPPPTKSAFAPAPPPVVPSRTAAFTPPPSTFSSPVPPGRSPSPPPAGNLAAARAGPPPPLPARGNAAAAAAAAAAAQPPAIARTLSAPAPAKAPLPPSHTPAAAAAPAASATGSTGDLSDRSARGRQPSTIPIPAKARCIRHERQADSRTVFFVCELTFNGGLPPRFIWRSHQNFLDFQVSLLALFPAQAVARGSFRPIPYLPGHRLLVSESTHVKRRAEIDTYLTEFFEPARLPAELLGCALVGDFFMAREIDLKNDPQLATTTIGGPGAGGISSRSALDLPSGSPTLLPERRPPASAPVTPRPPPPPAAGGIASPRAGGPPPPAGAAPVLVKISHPSLGEAVFVTLRIAPAGVGLGELRRLAAAKLTAANGTRPGASAPLRAVDIQFEGFTPGAGAGSSDLTSCGNLQSDSQLGRLLASAANSPSRTVYLEVLSNA</sequence>
<evidence type="ECO:0008006" key="9">
    <source>
        <dbReference type="Google" id="ProtNLM"/>
    </source>
</evidence>
<dbReference type="Gene3D" id="2.30.30.40">
    <property type="entry name" value="SH3 Domains"/>
    <property type="match status" value="2"/>
</dbReference>
<feature type="region of interest" description="Disordered" evidence="4">
    <location>
        <begin position="153"/>
        <end position="377"/>
    </location>
</feature>
<dbReference type="PANTHER" id="PTHR15706:SF2">
    <property type="entry name" value="SH3 AND PX DOMAIN-CONTAINING PROTEIN 2A"/>
    <property type="match status" value="1"/>
</dbReference>
<feature type="region of interest" description="Disordered" evidence="4">
    <location>
        <begin position="577"/>
        <end position="639"/>
    </location>
</feature>
<evidence type="ECO:0000256" key="2">
    <source>
        <dbReference type="ARBA" id="ARBA00022737"/>
    </source>
</evidence>
<feature type="domain" description="SH3" evidence="5">
    <location>
        <begin position="1"/>
        <end position="61"/>
    </location>
</feature>
<feature type="domain" description="PX" evidence="6">
    <location>
        <begin position="444"/>
        <end position="568"/>
    </location>
</feature>
<protein>
    <recommendedName>
        <fullName evidence="9">SH3 domain-containing protein</fullName>
    </recommendedName>
</protein>
<evidence type="ECO:0000259" key="6">
    <source>
        <dbReference type="PROSITE" id="PS50195"/>
    </source>
</evidence>
<evidence type="ECO:0000313" key="7">
    <source>
        <dbReference type="EMBL" id="KCV69836.1"/>
    </source>
</evidence>
<feature type="domain" description="SH3" evidence="5">
    <location>
        <begin position="83"/>
        <end position="147"/>
    </location>
</feature>
<dbReference type="InterPro" id="IPR036871">
    <property type="entry name" value="PX_dom_sf"/>
</dbReference>
<dbReference type="SUPFAM" id="SSF50044">
    <property type="entry name" value="SH3-domain"/>
    <property type="match status" value="2"/>
</dbReference>
<gene>
    <name evidence="7" type="ORF">H696_03309</name>
</gene>
<evidence type="ECO:0000256" key="4">
    <source>
        <dbReference type="SAM" id="MobiDB-lite"/>
    </source>
</evidence>
<evidence type="ECO:0000259" key="5">
    <source>
        <dbReference type="PROSITE" id="PS50002"/>
    </source>
</evidence>
<dbReference type="Gene3D" id="3.30.1520.10">
    <property type="entry name" value="Phox-like domain"/>
    <property type="match status" value="1"/>
</dbReference>
<dbReference type="GO" id="GO:0035091">
    <property type="term" value="F:phosphatidylinositol binding"/>
    <property type="evidence" value="ECO:0007669"/>
    <property type="project" value="InterPro"/>
</dbReference>
<feature type="compositionally biased region" description="Low complexity" evidence="4">
    <location>
        <begin position="413"/>
        <end position="428"/>
    </location>
</feature>
<proteinExistence type="predicted"/>